<sequence length="11" mass="1138">MPISESMEGAS</sequence>
<protein>
    <submittedName>
        <fullName evidence="1">Uncharacterized protein</fullName>
    </submittedName>
</protein>
<reference evidence="1" key="2">
    <citation type="journal article" date="2015" name="Data Brief">
        <title>Shoot transcriptome of the giant reed, Arundo donax.</title>
        <authorList>
            <person name="Barrero R.A."/>
            <person name="Guerrero F.D."/>
            <person name="Moolhuijzen P."/>
            <person name="Goolsby J.A."/>
            <person name="Tidwell J."/>
            <person name="Bellgard S.E."/>
            <person name="Bellgard M.I."/>
        </authorList>
    </citation>
    <scope>NUCLEOTIDE SEQUENCE</scope>
    <source>
        <tissue evidence="1">Shoot tissue taken approximately 20 cm above the soil surface</tissue>
    </source>
</reference>
<accession>A0A0A8ZS16</accession>
<proteinExistence type="predicted"/>
<organism evidence="1">
    <name type="scientific">Arundo donax</name>
    <name type="common">Giant reed</name>
    <name type="synonym">Donax arundinaceus</name>
    <dbReference type="NCBI Taxonomy" id="35708"/>
    <lineage>
        <taxon>Eukaryota</taxon>
        <taxon>Viridiplantae</taxon>
        <taxon>Streptophyta</taxon>
        <taxon>Embryophyta</taxon>
        <taxon>Tracheophyta</taxon>
        <taxon>Spermatophyta</taxon>
        <taxon>Magnoliopsida</taxon>
        <taxon>Liliopsida</taxon>
        <taxon>Poales</taxon>
        <taxon>Poaceae</taxon>
        <taxon>PACMAD clade</taxon>
        <taxon>Arundinoideae</taxon>
        <taxon>Arundineae</taxon>
        <taxon>Arundo</taxon>
    </lineage>
</organism>
<evidence type="ECO:0000313" key="1">
    <source>
        <dbReference type="EMBL" id="JAD41586.1"/>
    </source>
</evidence>
<reference evidence="1" key="1">
    <citation type="submission" date="2014-09" db="EMBL/GenBank/DDBJ databases">
        <authorList>
            <person name="Magalhaes I.L.F."/>
            <person name="Oliveira U."/>
            <person name="Santos F.R."/>
            <person name="Vidigal T.H.D.A."/>
            <person name="Brescovit A.D."/>
            <person name="Santos A.J."/>
        </authorList>
    </citation>
    <scope>NUCLEOTIDE SEQUENCE</scope>
    <source>
        <tissue evidence="1">Shoot tissue taken approximately 20 cm above the soil surface</tissue>
    </source>
</reference>
<dbReference type="EMBL" id="GBRH01256309">
    <property type="protein sequence ID" value="JAD41586.1"/>
    <property type="molecule type" value="Transcribed_RNA"/>
</dbReference>
<name>A0A0A8ZS16_ARUDO</name>